<dbReference type="OrthoDB" id="432299at2759"/>
<proteinExistence type="inferred from homology"/>
<keyword evidence="9" id="KW-1185">Reference proteome</keyword>
<gene>
    <name evidence="8" type="ORF">FGG08_006212</name>
</gene>
<evidence type="ECO:0000256" key="2">
    <source>
        <dbReference type="ARBA" id="ARBA00022723"/>
    </source>
</evidence>
<feature type="signal peptide" evidence="6">
    <location>
        <begin position="1"/>
        <end position="19"/>
    </location>
</feature>
<dbReference type="InterPro" id="IPR001199">
    <property type="entry name" value="Cyt_B5-like_heme/steroid-bd"/>
</dbReference>
<dbReference type="InterPro" id="IPR018506">
    <property type="entry name" value="Cyt_B5_heme-BS"/>
</dbReference>
<evidence type="ECO:0000256" key="3">
    <source>
        <dbReference type="ARBA" id="ARBA00023004"/>
    </source>
</evidence>
<dbReference type="AlphaFoldDB" id="A0A9P8L135"/>
<accession>A0A9P8L135</accession>
<dbReference type="SUPFAM" id="SSF55856">
    <property type="entry name" value="Cytochrome b5-like heme/steroid binding domain"/>
    <property type="match status" value="1"/>
</dbReference>
<dbReference type="EMBL" id="JAGHQL010000171">
    <property type="protein sequence ID" value="KAH0536947.1"/>
    <property type="molecule type" value="Genomic_DNA"/>
</dbReference>
<comment type="caution">
    <text evidence="8">The sequence shown here is derived from an EMBL/GenBank/DDBJ whole genome shotgun (WGS) entry which is preliminary data.</text>
</comment>
<dbReference type="GO" id="GO:0004128">
    <property type="term" value="F:cytochrome-b5 reductase activity, acting on NAD(P)H"/>
    <property type="evidence" value="ECO:0007669"/>
    <property type="project" value="TreeGrafter"/>
</dbReference>
<evidence type="ECO:0000313" key="8">
    <source>
        <dbReference type="EMBL" id="KAH0536947.1"/>
    </source>
</evidence>
<feature type="region of interest" description="Disordered" evidence="5">
    <location>
        <begin position="83"/>
        <end position="231"/>
    </location>
</feature>
<reference evidence="8" key="1">
    <citation type="submission" date="2021-03" db="EMBL/GenBank/DDBJ databases">
        <title>Comparative genomics and phylogenomic investigation of the class Geoglossomycetes provide insights into ecological specialization and systematics.</title>
        <authorList>
            <person name="Melie T."/>
            <person name="Pirro S."/>
            <person name="Miller A.N."/>
            <person name="Quandt A."/>
        </authorList>
    </citation>
    <scope>NUCLEOTIDE SEQUENCE</scope>
    <source>
        <strain evidence="8">GBOQ0MN5Z8</strain>
    </source>
</reference>
<dbReference type="InterPro" id="IPR036400">
    <property type="entry name" value="Cyt_B5-like_heme/steroid_sf"/>
</dbReference>
<keyword evidence="6" id="KW-0732">Signal</keyword>
<dbReference type="GO" id="GO:0020037">
    <property type="term" value="F:heme binding"/>
    <property type="evidence" value="ECO:0007669"/>
    <property type="project" value="UniProtKB-UniRule"/>
</dbReference>
<keyword evidence="3 4" id="KW-0408">Iron</keyword>
<feature type="compositionally biased region" description="Polar residues" evidence="5">
    <location>
        <begin position="98"/>
        <end position="109"/>
    </location>
</feature>
<evidence type="ECO:0000259" key="7">
    <source>
        <dbReference type="PROSITE" id="PS50255"/>
    </source>
</evidence>
<name>A0A9P8L135_9PEZI</name>
<evidence type="ECO:0000256" key="6">
    <source>
        <dbReference type="SAM" id="SignalP"/>
    </source>
</evidence>
<dbReference type="PROSITE" id="PS50255">
    <property type="entry name" value="CYTOCHROME_B5_2"/>
    <property type="match status" value="1"/>
</dbReference>
<feature type="domain" description="Cytochrome b5 heme-binding" evidence="7">
    <location>
        <begin position="256"/>
        <end position="332"/>
    </location>
</feature>
<dbReference type="PANTHER" id="PTHR46237:SF1">
    <property type="entry name" value="CYTOCHROME B5 REDUCTASE 4"/>
    <property type="match status" value="1"/>
</dbReference>
<dbReference type="SMART" id="SM01117">
    <property type="entry name" value="Cyt-b5"/>
    <property type="match status" value="1"/>
</dbReference>
<feature type="compositionally biased region" description="Polar residues" evidence="5">
    <location>
        <begin position="137"/>
        <end position="159"/>
    </location>
</feature>
<dbReference type="GO" id="GO:0005737">
    <property type="term" value="C:cytoplasm"/>
    <property type="evidence" value="ECO:0007669"/>
    <property type="project" value="TreeGrafter"/>
</dbReference>
<evidence type="ECO:0000256" key="4">
    <source>
        <dbReference type="RuleBase" id="RU362121"/>
    </source>
</evidence>
<comment type="similarity">
    <text evidence="4">Belongs to the cytochrome b5 family.</text>
</comment>
<evidence type="ECO:0000256" key="5">
    <source>
        <dbReference type="SAM" id="MobiDB-lite"/>
    </source>
</evidence>
<protein>
    <recommendedName>
        <fullName evidence="7">Cytochrome b5 heme-binding domain-containing protein</fullName>
    </recommendedName>
</protein>
<keyword evidence="1 4" id="KW-0349">Heme</keyword>
<feature type="chain" id="PRO_5040481251" description="Cytochrome b5 heme-binding domain-containing protein" evidence="6">
    <location>
        <begin position="20"/>
        <end position="358"/>
    </location>
</feature>
<keyword evidence="2 4" id="KW-0479">Metal-binding</keyword>
<evidence type="ECO:0000313" key="9">
    <source>
        <dbReference type="Proteomes" id="UP000698800"/>
    </source>
</evidence>
<dbReference type="InterPro" id="IPR051872">
    <property type="entry name" value="Cytochrome_b5/Flavoprotein_Rdt"/>
</dbReference>
<sequence>MVLVGISVLVASISFLVYRHQPTWPSIFNFLSQIWRGRRLEVPGNISEPKTTAGHYDECKALTTHTAAHGKLPVEQEAISDSGLLGACNTPPSPPTGLETSQITQRNSPSIPSLNLDESSSSDDDSPPSFPSKYSAQRASPVTNPSRQAMRPTHTTQHPAQAARNTPMAPPPRPTLTPSNIRARDPPSGLGLSVPVGAGSLPVKSSGNSLALPPTATQKPAKPRKKVLLTPGHSPLDWARLQTSGVDLRGLPHPHLLRVPPSQLRLHNKRTSAWSALGGKVYNITPYLPFHPGGERELMKAAGRDGTKLFMEIHPWVNWDTMLGECLIGMAVDEGAVGAIGGNGDHMDIVGKKWEDMD</sequence>
<feature type="compositionally biased region" description="Low complexity" evidence="5">
    <location>
        <begin position="110"/>
        <end position="119"/>
    </location>
</feature>
<dbReference type="Gene3D" id="3.10.120.10">
    <property type="entry name" value="Cytochrome b5-like heme/steroid binding domain"/>
    <property type="match status" value="1"/>
</dbReference>
<organism evidence="8 9">
    <name type="scientific">Glutinoglossum americanum</name>
    <dbReference type="NCBI Taxonomy" id="1670608"/>
    <lineage>
        <taxon>Eukaryota</taxon>
        <taxon>Fungi</taxon>
        <taxon>Dikarya</taxon>
        <taxon>Ascomycota</taxon>
        <taxon>Pezizomycotina</taxon>
        <taxon>Geoglossomycetes</taxon>
        <taxon>Geoglossales</taxon>
        <taxon>Geoglossaceae</taxon>
        <taxon>Glutinoglossum</taxon>
    </lineage>
</organism>
<dbReference type="PANTHER" id="PTHR46237">
    <property type="entry name" value="CYTOCHROME B5 REDUCTASE 4 FAMILY MEMBER"/>
    <property type="match status" value="1"/>
</dbReference>
<evidence type="ECO:0000256" key="1">
    <source>
        <dbReference type="ARBA" id="ARBA00022617"/>
    </source>
</evidence>
<dbReference type="GO" id="GO:0046872">
    <property type="term" value="F:metal ion binding"/>
    <property type="evidence" value="ECO:0007669"/>
    <property type="project" value="UniProtKB-UniRule"/>
</dbReference>
<dbReference type="Pfam" id="PF00173">
    <property type="entry name" value="Cyt-b5"/>
    <property type="match status" value="1"/>
</dbReference>
<dbReference type="FunFam" id="3.10.120.10:FF:000001">
    <property type="entry name" value="Cytochrome b5 reductase 4"/>
    <property type="match status" value="1"/>
</dbReference>
<dbReference type="Proteomes" id="UP000698800">
    <property type="component" value="Unassembled WGS sequence"/>
</dbReference>
<dbReference type="PROSITE" id="PS00191">
    <property type="entry name" value="CYTOCHROME_B5_1"/>
    <property type="match status" value="1"/>
</dbReference>